<keyword evidence="10 15" id="KW-0220">Diaminopimelate biosynthesis</keyword>
<evidence type="ECO:0000256" key="10">
    <source>
        <dbReference type="ARBA" id="ARBA00022915"/>
    </source>
</evidence>
<dbReference type="GO" id="GO:0009014">
    <property type="term" value="F:succinyl-diaminopimelate desuccinylase activity"/>
    <property type="evidence" value="ECO:0007669"/>
    <property type="project" value="UniProtKB-UniRule"/>
</dbReference>
<dbReference type="InterPro" id="IPR002933">
    <property type="entry name" value="Peptidase_M20"/>
</dbReference>
<evidence type="ECO:0000256" key="3">
    <source>
        <dbReference type="ARBA" id="ARBA00011738"/>
    </source>
</evidence>
<comment type="catalytic activity">
    <reaction evidence="14 15">
        <text>N-succinyl-(2S,6S)-2,6-diaminopimelate + H2O = (2S,6S)-2,6-diaminopimelate + succinate</text>
        <dbReference type="Rhea" id="RHEA:22608"/>
        <dbReference type="ChEBI" id="CHEBI:15377"/>
        <dbReference type="ChEBI" id="CHEBI:30031"/>
        <dbReference type="ChEBI" id="CHEBI:57609"/>
        <dbReference type="ChEBI" id="CHEBI:58087"/>
        <dbReference type="EC" id="3.5.1.18"/>
    </reaction>
</comment>
<evidence type="ECO:0000256" key="1">
    <source>
        <dbReference type="ARBA" id="ARBA00005130"/>
    </source>
</evidence>
<evidence type="ECO:0000256" key="7">
    <source>
        <dbReference type="ARBA" id="ARBA00022723"/>
    </source>
</evidence>
<comment type="pathway">
    <text evidence="1 15">Amino-acid biosynthesis; L-lysine biosynthesis via DAP pathway; LL-2,6-diaminopimelate from (S)-tetrahydrodipicolinate (succinylase route): step 3/3.</text>
</comment>
<dbReference type="Gene3D" id="3.40.630.10">
    <property type="entry name" value="Zn peptidases"/>
    <property type="match status" value="2"/>
</dbReference>
<feature type="active site" evidence="15">
    <location>
        <position position="75"/>
    </location>
</feature>
<dbReference type="Pfam" id="PF01546">
    <property type="entry name" value="Peptidase_M20"/>
    <property type="match status" value="1"/>
</dbReference>
<evidence type="ECO:0000256" key="2">
    <source>
        <dbReference type="ARBA" id="ARBA00006746"/>
    </source>
</evidence>
<evidence type="ECO:0000259" key="16">
    <source>
        <dbReference type="Pfam" id="PF07687"/>
    </source>
</evidence>
<comment type="similarity">
    <text evidence="2 15">Belongs to the peptidase M20A family. DapE subfamily.</text>
</comment>
<feature type="domain" description="Peptidase M20 dimerisation" evidence="16">
    <location>
        <begin position="186"/>
        <end position="292"/>
    </location>
</feature>
<dbReference type="HAMAP" id="MF_01690">
    <property type="entry name" value="DapE"/>
    <property type="match status" value="1"/>
</dbReference>
<evidence type="ECO:0000256" key="8">
    <source>
        <dbReference type="ARBA" id="ARBA00022801"/>
    </source>
</evidence>
<dbReference type="Proteomes" id="UP000268623">
    <property type="component" value="Unassembled WGS sequence"/>
</dbReference>
<dbReference type="GO" id="GO:0008777">
    <property type="term" value="F:acetylornithine deacetylase activity"/>
    <property type="evidence" value="ECO:0007669"/>
    <property type="project" value="TreeGrafter"/>
</dbReference>
<dbReference type="GO" id="GO:0019877">
    <property type="term" value="P:diaminopimelate biosynthetic process"/>
    <property type="evidence" value="ECO:0007669"/>
    <property type="project" value="UniProtKB-UniRule"/>
</dbReference>
<keyword evidence="7 15" id="KW-0479">Metal-binding</keyword>
<feature type="active site" description="Proton acceptor" evidence="15">
    <location>
        <position position="144"/>
    </location>
</feature>
<sequence length="393" mass="42181">MTQSRAVALTRELIRCPSVTPADAGALDVVEKALKGAGFETHRIMFSAPGTPDIDNLFAKIGAGAPHLAFAGHTDVVPPGDPARWRFDPFTAEISDGRVYGRGASDMKGAIAAFVGAALAYVERHRAQNVKSWGTLSLLITGDEEGVSINGTVKLLEWAAARGERFDHCIVGEPSNASTLGDMIKIGRRGSLSGRIRVIGKQGHVAYPQRAENPAPIIARIVSALSGHELDKGTTHFERSNLEFSTIDIGNPAVNVIPGEARAQFNVRFNDAWTHESLKERILQVIKEAAPNATVEVEFPPSNAVSFITKPGAFTELVVDAVRQVTGLTPELSTTGGTSDARFIVNYCPVLEFGLTNETIHAVDENARVADIDGLCAVYARVIERYFEPASAR</sequence>
<dbReference type="Pfam" id="PF07687">
    <property type="entry name" value="M20_dimer"/>
    <property type="match status" value="1"/>
</dbReference>
<dbReference type="UniPathway" id="UPA00034">
    <property type="reaction ID" value="UER00021"/>
</dbReference>
<dbReference type="InterPro" id="IPR036264">
    <property type="entry name" value="Bact_exopeptidase_dim_dom"/>
</dbReference>
<comment type="subunit">
    <text evidence="3 15">Homodimer.</text>
</comment>
<dbReference type="PANTHER" id="PTHR43808:SF31">
    <property type="entry name" value="N-ACETYL-L-CITRULLINE DEACETYLASE"/>
    <property type="match status" value="1"/>
</dbReference>
<keyword evidence="18" id="KW-1185">Reference proteome</keyword>
<dbReference type="SUPFAM" id="SSF53187">
    <property type="entry name" value="Zn-dependent exopeptidases"/>
    <property type="match status" value="1"/>
</dbReference>
<organism evidence="17 18">
    <name type="scientific">Methylocystis hirsuta</name>
    <dbReference type="NCBI Taxonomy" id="369798"/>
    <lineage>
        <taxon>Bacteria</taxon>
        <taxon>Pseudomonadati</taxon>
        <taxon>Pseudomonadota</taxon>
        <taxon>Alphaproteobacteria</taxon>
        <taxon>Hyphomicrobiales</taxon>
        <taxon>Methylocystaceae</taxon>
        <taxon>Methylocystis</taxon>
    </lineage>
</organism>
<reference evidence="17 18" key="1">
    <citation type="submission" date="2018-08" db="EMBL/GenBank/DDBJ databases">
        <title>Genome sequence of Methylocystis hirsuta CSC1, a methanotroph able to accumulate PHAs.</title>
        <authorList>
            <person name="Bordel S."/>
            <person name="Rodriguez E."/>
            <person name="Gancedo J."/>
            <person name="Munoz R."/>
        </authorList>
    </citation>
    <scope>NUCLEOTIDE SEQUENCE [LARGE SCALE GENOMIC DNA]</scope>
    <source>
        <strain evidence="17 18">CSC1</strain>
    </source>
</reference>
<keyword evidence="11 15" id="KW-0457">Lysine biosynthesis</keyword>
<dbReference type="NCBIfam" id="TIGR01246">
    <property type="entry name" value="dapE_proteo"/>
    <property type="match status" value="1"/>
</dbReference>
<protein>
    <recommendedName>
        <fullName evidence="5 15">Succinyl-diaminopimelate desuccinylase</fullName>
        <shortName evidence="15">SDAP desuccinylase</shortName>
        <ecNumber evidence="4 15">3.5.1.18</ecNumber>
    </recommendedName>
    <alternativeName>
        <fullName evidence="13 15">N-succinyl-LL-2,6-diaminoheptanedioate amidohydrolase</fullName>
    </alternativeName>
</protein>
<keyword evidence="8 15" id="KW-0378">Hydrolase</keyword>
<feature type="binding site" evidence="15">
    <location>
        <position position="173"/>
    </location>
    <ligand>
        <name>Zn(2+)</name>
        <dbReference type="ChEBI" id="CHEBI:29105"/>
        <label>1</label>
    </ligand>
</feature>
<dbReference type="GO" id="GO:0006526">
    <property type="term" value="P:L-arginine biosynthetic process"/>
    <property type="evidence" value="ECO:0007669"/>
    <property type="project" value="TreeGrafter"/>
</dbReference>
<evidence type="ECO:0000256" key="11">
    <source>
        <dbReference type="ARBA" id="ARBA00023154"/>
    </source>
</evidence>
<evidence type="ECO:0000256" key="9">
    <source>
        <dbReference type="ARBA" id="ARBA00022833"/>
    </source>
</evidence>
<keyword evidence="6 15" id="KW-0028">Amino-acid biosynthesis</keyword>
<keyword evidence="9 15" id="KW-0862">Zinc</keyword>
<comment type="cofactor">
    <cofactor evidence="15">
        <name>Zn(2+)</name>
        <dbReference type="ChEBI" id="CHEBI:29105"/>
    </cofactor>
    <cofactor evidence="15">
        <name>Co(2+)</name>
        <dbReference type="ChEBI" id="CHEBI:48828"/>
    </cofactor>
    <text evidence="15">Binds 2 Zn(2+) or Co(2+) ions per subunit.</text>
</comment>
<dbReference type="EC" id="3.5.1.18" evidence="4 15"/>
<feature type="binding site" evidence="15">
    <location>
        <position position="106"/>
    </location>
    <ligand>
        <name>Zn(2+)</name>
        <dbReference type="ChEBI" id="CHEBI:29105"/>
        <label>2</label>
    </ligand>
</feature>
<feature type="binding site" evidence="15">
    <location>
        <position position="145"/>
    </location>
    <ligand>
        <name>Zn(2+)</name>
        <dbReference type="ChEBI" id="CHEBI:29105"/>
        <label>2</label>
    </ligand>
</feature>
<evidence type="ECO:0000256" key="4">
    <source>
        <dbReference type="ARBA" id="ARBA00011921"/>
    </source>
</evidence>
<evidence type="ECO:0000256" key="5">
    <source>
        <dbReference type="ARBA" id="ARBA00022391"/>
    </source>
</evidence>
<evidence type="ECO:0000256" key="13">
    <source>
        <dbReference type="ARBA" id="ARBA00031891"/>
    </source>
</evidence>
<evidence type="ECO:0000256" key="12">
    <source>
        <dbReference type="ARBA" id="ARBA00023285"/>
    </source>
</evidence>
<dbReference type="PROSITE" id="PS00758">
    <property type="entry name" value="ARGE_DAPE_CPG2_1"/>
    <property type="match status" value="1"/>
</dbReference>
<dbReference type="PANTHER" id="PTHR43808">
    <property type="entry name" value="ACETYLORNITHINE DEACETYLASE"/>
    <property type="match status" value="1"/>
</dbReference>
<feature type="binding site" evidence="15">
    <location>
        <position position="73"/>
    </location>
    <ligand>
        <name>Zn(2+)</name>
        <dbReference type="ChEBI" id="CHEBI:29105"/>
        <label>1</label>
    </ligand>
</feature>
<feature type="binding site" evidence="15">
    <location>
        <position position="361"/>
    </location>
    <ligand>
        <name>Zn(2+)</name>
        <dbReference type="ChEBI" id="CHEBI:29105"/>
        <label>2</label>
    </ligand>
</feature>
<dbReference type="RefSeq" id="WP_123177408.1">
    <property type="nucleotide sequence ID" value="NZ_QWDD01000001.1"/>
</dbReference>
<dbReference type="OrthoDB" id="9809784at2"/>
<gene>
    <name evidence="15" type="primary">dapE</name>
    <name evidence="17" type="ORF">D1O30_05055</name>
</gene>
<dbReference type="InterPro" id="IPR050072">
    <property type="entry name" value="Peptidase_M20A"/>
</dbReference>
<dbReference type="NCBIfam" id="NF009557">
    <property type="entry name" value="PRK13009.1"/>
    <property type="match status" value="1"/>
</dbReference>
<accession>A0A3M9XLB8</accession>
<dbReference type="Gene3D" id="3.30.70.360">
    <property type="match status" value="1"/>
</dbReference>
<evidence type="ECO:0000256" key="14">
    <source>
        <dbReference type="ARBA" id="ARBA00051301"/>
    </source>
</evidence>
<evidence type="ECO:0000313" key="17">
    <source>
        <dbReference type="EMBL" id="RNJ49067.1"/>
    </source>
</evidence>
<dbReference type="SUPFAM" id="SSF55031">
    <property type="entry name" value="Bacterial exopeptidase dimerisation domain"/>
    <property type="match status" value="1"/>
</dbReference>
<proteinExistence type="inferred from homology"/>
<feature type="binding site" evidence="15">
    <location>
        <position position="106"/>
    </location>
    <ligand>
        <name>Zn(2+)</name>
        <dbReference type="ChEBI" id="CHEBI:29105"/>
        <label>1</label>
    </ligand>
</feature>
<name>A0A3M9XLB8_9HYPH</name>
<dbReference type="AlphaFoldDB" id="A0A3M9XLB8"/>
<evidence type="ECO:0000256" key="6">
    <source>
        <dbReference type="ARBA" id="ARBA00022605"/>
    </source>
</evidence>
<dbReference type="InterPro" id="IPR005941">
    <property type="entry name" value="DapE_proteobac"/>
</dbReference>
<dbReference type="GO" id="GO:0050897">
    <property type="term" value="F:cobalt ion binding"/>
    <property type="evidence" value="ECO:0007669"/>
    <property type="project" value="UniProtKB-UniRule"/>
</dbReference>
<dbReference type="EMBL" id="QWDD01000001">
    <property type="protein sequence ID" value="RNJ49067.1"/>
    <property type="molecule type" value="Genomic_DNA"/>
</dbReference>
<comment type="function">
    <text evidence="15">Catalyzes the hydrolysis of N-succinyl-L,L-diaminopimelic acid (SDAP), forming succinate and LL-2,6-diaminopimelate (DAP), an intermediate involved in the bacterial biosynthesis of lysine and meso-diaminopimelic acid, an essential component of bacterial cell walls.</text>
</comment>
<dbReference type="CDD" id="cd03891">
    <property type="entry name" value="M20_DapE_proteobac"/>
    <property type="match status" value="1"/>
</dbReference>
<dbReference type="GO" id="GO:0008270">
    <property type="term" value="F:zinc ion binding"/>
    <property type="evidence" value="ECO:0007669"/>
    <property type="project" value="UniProtKB-UniRule"/>
</dbReference>
<dbReference type="InterPro" id="IPR011650">
    <property type="entry name" value="Peptidase_M20_dimer"/>
</dbReference>
<keyword evidence="12 15" id="KW-0170">Cobalt</keyword>
<evidence type="ECO:0000256" key="15">
    <source>
        <dbReference type="HAMAP-Rule" id="MF_01690"/>
    </source>
</evidence>
<dbReference type="InterPro" id="IPR001261">
    <property type="entry name" value="ArgE/DapE_CS"/>
</dbReference>
<dbReference type="GO" id="GO:0009089">
    <property type="term" value="P:lysine biosynthetic process via diaminopimelate"/>
    <property type="evidence" value="ECO:0007669"/>
    <property type="project" value="UniProtKB-UniRule"/>
</dbReference>
<comment type="caution">
    <text evidence="17">The sequence shown here is derived from an EMBL/GenBank/DDBJ whole genome shotgun (WGS) entry which is preliminary data.</text>
</comment>
<evidence type="ECO:0000313" key="18">
    <source>
        <dbReference type="Proteomes" id="UP000268623"/>
    </source>
</evidence>